<evidence type="ECO:0000256" key="1">
    <source>
        <dbReference type="ARBA" id="ARBA00004651"/>
    </source>
</evidence>
<dbReference type="Pfam" id="PF13231">
    <property type="entry name" value="PMT_2"/>
    <property type="match status" value="1"/>
</dbReference>
<dbReference type="GO" id="GO:0005886">
    <property type="term" value="C:plasma membrane"/>
    <property type="evidence" value="ECO:0007669"/>
    <property type="project" value="UniProtKB-SubCell"/>
</dbReference>
<feature type="transmembrane region" description="Helical" evidence="8">
    <location>
        <begin position="410"/>
        <end position="432"/>
    </location>
</feature>
<reference evidence="10" key="1">
    <citation type="submission" date="2020-05" db="EMBL/GenBank/DDBJ databases">
        <authorList>
            <person name="Zhu T."/>
            <person name="Keshari N."/>
            <person name="Lu X."/>
        </authorList>
    </citation>
    <scope>NUCLEOTIDE SEQUENCE</scope>
    <source>
        <strain evidence="10">NK1-12</strain>
    </source>
</reference>
<name>A0AA97AJU0_9CYAN</name>
<evidence type="ECO:0000256" key="7">
    <source>
        <dbReference type="ARBA" id="ARBA00023136"/>
    </source>
</evidence>
<keyword evidence="6 8" id="KW-1133">Transmembrane helix</keyword>
<keyword evidence="3" id="KW-0328">Glycosyltransferase</keyword>
<dbReference type="InterPro" id="IPR038731">
    <property type="entry name" value="RgtA/B/C-like"/>
</dbReference>
<evidence type="ECO:0000256" key="3">
    <source>
        <dbReference type="ARBA" id="ARBA00022676"/>
    </source>
</evidence>
<dbReference type="PANTHER" id="PTHR33908:SF3">
    <property type="entry name" value="UNDECAPRENYL PHOSPHATE-ALPHA-4-AMINO-4-DEOXY-L-ARABINOSE ARABINOSYL TRANSFERASE"/>
    <property type="match status" value="1"/>
</dbReference>
<dbReference type="GO" id="GO:0009103">
    <property type="term" value="P:lipopolysaccharide biosynthetic process"/>
    <property type="evidence" value="ECO:0007669"/>
    <property type="project" value="UniProtKB-ARBA"/>
</dbReference>
<dbReference type="InterPro" id="IPR050297">
    <property type="entry name" value="LipidA_mod_glycosyltrf_83"/>
</dbReference>
<keyword evidence="5 8" id="KW-0812">Transmembrane</keyword>
<keyword evidence="7 8" id="KW-0472">Membrane</keyword>
<accession>A0AA97AJU0</accession>
<sequence length="552" mass="63229">MQKRDSLRWWAPFGQWRWLIGLCLVAGLIFRCVTLDHVYWYDEAFTSLRISGYTEAEVVQALTAQPPVAPAAFEKYRQINPNRELSDTVSGLAEEEPQHTPLYYVLVRVWASLFGDSVATIRSFSIALSILALPCMAWLCWELYRSTWTSWLGMALLAVSPFQIIYAQEARPTVLWVVMTLVSSATLLRALRVKTTTSWLLYAFTMTLNLYTFLFSAIVAIAHAVYVLGVQRRWTVSLERFVIALLISLIAFGPWLFVLATKTSQVDTVTSWVTVENQFSLFELIKLWSYHSRIPFVDRGELTLPPGLWHLFMLFQVVVRLSVIYALYILWRRTSFRTWFFVFTLIAVPALALTLPDLVLGGLRSTIPRYQVPVYVGFGLAMTFLLSRYLTPTAPEAKKNRWPDRCGQAVAVLVLLAGILSSILIIQSPTWWHKVHNSSLPRLAEIVNQSEQPLVVSDAEVGDLLAFSYYLEPNVRLLVRPQCYACQNSDRDLVNTPYLPPIPDGFSDVYLFNPRPLAPWLEQLDQQTTYEIETLSEGFNNWLWRIQTDSVR</sequence>
<feature type="transmembrane region" description="Helical" evidence="8">
    <location>
        <begin position="308"/>
        <end position="331"/>
    </location>
</feature>
<evidence type="ECO:0000256" key="4">
    <source>
        <dbReference type="ARBA" id="ARBA00022679"/>
    </source>
</evidence>
<dbReference type="GO" id="GO:0010041">
    <property type="term" value="P:response to iron(III) ion"/>
    <property type="evidence" value="ECO:0007669"/>
    <property type="project" value="TreeGrafter"/>
</dbReference>
<feature type="domain" description="Glycosyltransferase RgtA/B/C/D-like" evidence="9">
    <location>
        <begin position="99"/>
        <end position="256"/>
    </location>
</feature>
<feature type="transmembrane region" description="Helical" evidence="8">
    <location>
        <begin position="150"/>
        <end position="167"/>
    </location>
</feature>
<dbReference type="RefSeq" id="WP_316434558.1">
    <property type="nucleotide sequence ID" value="NZ_CP053586.1"/>
</dbReference>
<comment type="subcellular location">
    <subcellularLocation>
        <location evidence="1">Cell membrane</location>
        <topology evidence="1">Multi-pass membrane protein</topology>
    </subcellularLocation>
</comment>
<proteinExistence type="predicted"/>
<keyword evidence="4" id="KW-0808">Transferase</keyword>
<dbReference type="EMBL" id="CP053586">
    <property type="protein sequence ID" value="WNZ22997.1"/>
    <property type="molecule type" value="Genomic_DNA"/>
</dbReference>
<evidence type="ECO:0000313" key="10">
    <source>
        <dbReference type="EMBL" id="WNZ22997.1"/>
    </source>
</evidence>
<evidence type="ECO:0000256" key="6">
    <source>
        <dbReference type="ARBA" id="ARBA00022989"/>
    </source>
</evidence>
<organism evidence="10">
    <name type="scientific">Leptolyngbya sp. NK1-12</name>
    <dbReference type="NCBI Taxonomy" id="2547451"/>
    <lineage>
        <taxon>Bacteria</taxon>
        <taxon>Bacillati</taxon>
        <taxon>Cyanobacteriota</taxon>
        <taxon>Cyanophyceae</taxon>
        <taxon>Leptolyngbyales</taxon>
        <taxon>Leptolyngbyaceae</taxon>
        <taxon>Leptolyngbya group</taxon>
        <taxon>Leptolyngbya</taxon>
    </lineage>
</organism>
<keyword evidence="2" id="KW-1003">Cell membrane</keyword>
<feature type="transmembrane region" description="Helical" evidence="8">
    <location>
        <begin position="338"/>
        <end position="360"/>
    </location>
</feature>
<dbReference type="AlphaFoldDB" id="A0AA97AJU0"/>
<dbReference type="PANTHER" id="PTHR33908">
    <property type="entry name" value="MANNOSYLTRANSFERASE YKCB-RELATED"/>
    <property type="match status" value="1"/>
</dbReference>
<evidence type="ECO:0000259" key="9">
    <source>
        <dbReference type="Pfam" id="PF13231"/>
    </source>
</evidence>
<dbReference type="GO" id="GO:0016763">
    <property type="term" value="F:pentosyltransferase activity"/>
    <property type="evidence" value="ECO:0007669"/>
    <property type="project" value="TreeGrafter"/>
</dbReference>
<feature type="transmembrane region" description="Helical" evidence="8">
    <location>
        <begin position="372"/>
        <end position="390"/>
    </location>
</feature>
<evidence type="ECO:0000256" key="2">
    <source>
        <dbReference type="ARBA" id="ARBA00022475"/>
    </source>
</evidence>
<gene>
    <name evidence="10" type="ORF">HJG54_09065</name>
</gene>
<evidence type="ECO:0000256" key="8">
    <source>
        <dbReference type="SAM" id="Phobius"/>
    </source>
</evidence>
<protein>
    <recommendedName>
        <fullName evidence="9">Glycosyltransferase RgtA/B/C/D-like domain-containing protein</fullName>
    </recommendedName>
</protein>
<feature type="transmembrane region" description="Helical" evidence="8">
    <location>
        <begin position="211"/>
        <end position="229"/>
    </location>
</feature>
<feature type="transmembrane region" description="Helical" evidence="8">
    <location>
        <begin position="241"/>
        <end position="260"/>
    </location>
</feature>
<feature type="transmembrane region" description="Helical" evidence="8">
    <location>
        <begin position="126"/>
        <end position="144"/>
    </location>
</feature>
<evidence type="ECO:0000256" key="5">
    <source>
        <dbReference type="ARBA" id="ARBA00022692"/>
    </source>
</evidence>